<organism evidence="1 2">
    <name type="scientific">Durusdinium trenchii</name>
    <dbReference type="NCBI Taxonomy" id="1381693"/>
    <lineage>
        <taxon>Eukaryota</taxon>
        <taxon>Sar</taxon>
        <taxon>Alveolata</taxon>
        <taxon>Dinophyceae</taxon>
        <taxon>Suessiales</taxon>
        <taxon>Symbiodiniaceae</taxon>
        <taxon>Durusdinium</taxon>
    </lineage>
</organism>
<evidence type="ECO:0008006" key="3">
    <source>
        <dbReference type="Google" id="ProtNLM"/>
    </source>
</evidence>
<comment type="caution">
    <text evidence="1">The sequence shown here is derived from an EMBL/GenBank/DDBJ whole genome shotgun (WGS) entry which is preliminary data.</text>
</comment>
<gene>
    <name evidence="1" type="ORF">CCMP2556_LOCUS18826</name>
</gene>
<reference evidence="1 2" key="1">
    <citation type="submission" date="2024-02" db="EMBL/GenBank/DDBJ databases">
        <authorList>
            <person name="Chen Y."/>
            <person name="Shah S."/>
            <person name="Dougan E. K."/>
            <person name="Thang M."/>
            <person name="Chan C."/>
        </authorList>
    </citation>
    <scope>NUCLEOTIDE SEQUENCE [LARGE SCALE GENOMIC DNA]</scope>
</reference>
<accession>A0ABP0L373</accession>
<dbReference type="Proteomes" id="UP001642484">
    <property type="component" value="Unassembled WGS sequence"/>
</dbReference>
<name>A0ABP0L373_9DINO</name>
<evidence type="ECO:0000313" key="1">
    <source>
        <dbReference type="EMBL" id="CAK9032855.1"/>
    </source>
</evidence>
<dbReference type="EMBL" id="CAXAMN010010824">
    <property type="protein sequence ID" value="CAK9032855.1"/>
    <property type="molecule type" value="Genomic_DNA"/>
</dbReference>
<evidence type="ECO:0000313" key="2">
    <source>
        <dbReference type="Proteomes" id="UP001642484"/>
    </source>
</evidence>
<feature type="non-terminal residue" evidence="1">
    <location>
        <position position="154"/>
    </location>
</feature>
<sequence length="154" mass="17161">MTPSQFDLFVKRLIMLNTPKVVVLLVLLTWWLELPKDGEAYQVLEFFAGVGRIASMSRYAGFRSAAVDIEYGKSTGKRARPPMDLNSNAGLILCIRLILNSEFEGLAAFFAIVCSSWVPVNRGSTKRTIMTPLGNEDFPAVRRSNKLTSRTVLC</sequence>
<proteinExistence type="predicted"/>
<protein>
    <recommendedName>
        <fullName evidence="3">DNA (cytosine-5-)-methyltransferase</fullName>
    </recommendedName>
</protein>
<keyword evidence="2" id="KW-1185">Reference proteome</keyword>